<gene>
    <name evidence="1" type="ORF">ACFQ4A_14450</name>
</gene>
<dbReference type="InterPro" id="IPR022453">
    <property type="entry name" value="Znf_MqsA-type"/>
</dbReference>
<keyword evidence="2" id="KW-1185">Reference proteome</keyword>
<name>A0ABW3ZWQ9_9BACI</name>
<evidence type="ECO:0000313" key="2">
    <source>
        <dbReference type="Proteomes" id="UP001597178"/>
    </source>
</evidence>
<dbReference type="EMBL" id="JBHTNH010000028">
    <property type="protein sequence ID" value="MFD1362856.1"/>
    <property type="molecule type" value="Genomic_DNA"/>
</dbReference>
<evidence type="ECO:0000313" key="1">
    <source>
        <dbReference type="EMBL" id="MFD1362856.1"/>
    </source>
</evidence>
<reference evidence="2" key="1">
    <citation type="journal article" date="2019" name="Int. J. Syst. Evol. Microbiol.">
        <title>The Global Catalogue of Microorganisms (GCM) 10K type strain sequencing project: providing services to taxonomists for standard genome sequencing and annotation.</title>
        <authorList>
            <consortium name="The Broad Institute Genomics Platform"/>
            <consortium name="The Broad Institute Genome Sequencing Center for Infectious Disease"/>
            <person name="Wu L."/>
            <person name="Ma J."/>
        </authorList>
    </citation>
    <scope>NUCLEOTIDE SEQUENCE [LARGE SCALE GENOMIC DNA]</scope>
    <source>
        <strain evidence="2">CCUG 54822</strain>
    </source>
</reference>
<protein>
    <submittedName>
        <fullName evidence="1">YgiT-type zinc finger protein</fullName>
    </submittedName>
</protein>
<sequence length="101" mass="11215">MSDHTILNKVSGNDIQMVIGNMSTVKELTHTMMDVPCKCGGYAKHQIGDVEHVIGSKKIIIKNVPHYYCEFCGTASYGTDVNVSDLLKEAYSKNLNEISYQ</sequence>
<accession>A0ABW3ZWQ9</accession>
<dbReference type="NCBIfam" id="TIGR03831">
    <property type="entry name" value="YgiT_finger"/>
    <property type="match status" value="1"/>
</dbReference>
<organism evidence="1 2">
    <name type="scientific">Lentibacillus salinarum</name>
    <dbReference type="NCBI Taxonomy" id="446820"/>
    <lineage>
        <taxon>Bacteria</taxon>
        <taxon>Bacillati</taxon>
        <taxon>Bacillota</taxon>
        <taxon>Bacilli</taxon>
        <taxon>Bacillales</taxon>
        <taxon>Bacillaceae</taxon>
        <taxon>Lentibacillus</taxon>
    </lineage>
</organism>
<dbReference type="Proteomes" id="UP001597178">
    <property type="component" value="Unassembled WGS sequence"/>
</dbReference>
<comment type="caution">
    <text evidence="1">The sequence shown here is derived from an EMBL/GenBank/DDBJ whole genome shotgun (WGS) entry which is preliminary data.</text>
</comment>
<proteinExistence type="predicted"/>